<sequence length="502" mass="52359">MTLTLNVLRCPDAVPPETRTVRGGEFSIGRGADNDWVLPDPERHLSKRHCMLAFRSGQWQLADTSTNGTFLNRDLDPVGQGTPRDLRDGDRLRLGAYEIEVRIEEEPMQAGGFGQPSAFGQAPGRAGGPRDTLGDPFGDDPFKAPAPPRTGNPFHEEPLHGPGGDPFGGGIGPAPVALPPDFDPLAPGLDMPLGAPTQPDHTPAFSDAFQPPRPAAALIPDDWDLGIGPAAPPPQPAAPVIAPPMPPPLAPPPIAAPPTPPAAGPPVDFDAPSPFDEPTPLPPAVPVAAPAPTATPVPTAAPAAPQHAGLMAAFLRGVEMPDVEVGDAAAKMEALGAAFRALVGGLRRVLIARAAIKGEFRIEQTMIRARGNNPLKFSTGDDDALAALLGAGRRSDMAPAAAVADALRDIRLHELASMVAMQSAVRALLARFDPAALRAAADQQGGISLPGARKGRAWDEFEKLHASTTQALTDDFDSVFGKAFARAYEQALDEAAAKEKDT</sequence>
<reference evidence="3" key="1">
    <citation type="submission" date="2022-09" db="EMBL/GenBank/DDBJ databases">
        <title>Rhodovastum sp. nov. RN2-1 isolated from soil in Seongnam, South Korea.</title>
        <authorList>
            <person name="Le N.T."/>
        </authorList>
    </citation>
    <scope>NUCLEOTIDE SEQUENCE</scope>
    <source>
        <strain evidence="3">RN2-1</strain>
    </source>
</reference>
<dbReference type="InterPro" id="IPR008984">
    <property type="entry name" value="SMAD_FHA_dom_sf"/>
</dbReference>
<feature type="compositionally biased region" description="Low complexity" evidence="1">
    <location>
        <begin position="286"/>
        <end position="302"/>
    </location>
</feature>
<dbReference type="EMBL" id="JAPDNT010000002">
    <property type="protein sequence ID" value="MCW3473906.1"/>
    <property type="molecule type" value="Genomic_DNA"/>
</dbReference>
<dbReference type="NCBIfam" id="TIGR03354">
    <property type="entry name" value="VI_FHA"/>
    <property type="match status" value="1"/>
</dbReference>
<evidence type="ECO:0000313" key="4">
    <source>
        <dbReference type="Proteomes" id="UP001165679"/>
    </source>
</evidence>
<dbReference type="Gene3D" id="2.60.200.20">
    <property type="match status" value="1"/>
</dbReference>
<dbReference type="Pfam" id="PF00498">
    <property type="entry name" value="FHA"/>
    <property type="match status" value="1"/>
</dbReference>
<dbReference type="PROSITE" id="PS50006">
    <property type="entry name" value="FHA_DOMAIN"/>
    <property type="match status" value="1"/>
</dbReference>
<dbReference type="InterPro" id="IPR046883">
    <property type="entry name" value="T6SS_FHA_C"/>
</dbReference>
<feature type="compositionally biased region" description="Gly residues" evidence="1">
    <location>
        <begin position="161"/>
        <end position="172"/>
    </location>
</feature>
<dbReference type="AlphaFoldDB" id="A0AA41YKA7"/>
<dbReference type="Pfam" id="PF20232">
    <property type="entry name" value="T6SS_FHA_C"/>
    <property type="match status" value="1"/>
</dbReference>
<evidence type="ECO:0000259" key="2">
    <source>
        <dbReference type="PROSITE" id="PS50006"/>
    </source>
</evidence>
<feature type="region of interest" description="Disordered" evidence="1">
    <location>
        <begin position="108"/>
        <end position="302"/>
    </location>
</feature>
<dbReference type="CDD" id="cd00060">
    <property type="entry name" value="FHA"/>
    <property type="match status" value="1"/>
</dbReference>
<gene>
    <name evidence="3" type="primary">tagH</name>
    <name evidence="3" type="ORF">OL599_04885</name>
</gene>
<name>A0AA41YKA7_9PROT</name>
<reference evidence="3" key="2">
    <citation type="submission" date="2022-10" db="EMBL/GenBank/DDBJ databases">
        <authorList>
            <person name="Trinh H.N."/>
        </authorList>
    </citation>
    <scope>NUCLEOTIDE SEQUENCE</scope>
    <source>
        <strain evidence="3">RN2-1</strain>
    </source>
</reference>
<proteinExistence type="predicted"/>
<feature type="domain" description="FHA" evidence="2">
    <location>
        <begin position="26"/>
        <end position="72"/>
    </location>
</feature>
<dbReference type="InterPro" id="IPR017735">
    <property type="entry name" value="T6SS_FHA"/>
</dbReference>
<dbReference type="RefSeq" id="WP_264712525.1">
    <property type="nucleotide sequence ID" value="NZ_JAPDNT010000002.1"/>
</dbReference>
<comment type="caution">
    <text evidence="3">The sequence shown here is derived from an EMBL/GenBank/DDBJ whole genome shotgun (WGS) entry which is preliminary data.</text>
</comment>
<feature type="compositionally biased region" description="Pro residues" evidence="1">
    <location>
        <begin position="230"/>
        <end position="264"/>
    </location>
</feature>
<organism evidence="3 4">
    <name type="scientific">Limobrevibacterium gyesilva</name>
    <dbReference type="NCBI Taxonomy" id="2991712"/>
    <lineage>
        <taxon>Bacteria</taxon>
        <taxon>Pseudomonadati</taxon>
        <taxon>Pseudomonadota</taxon>
        <taxon>Alphaproteobacteria</taxon>
        <taxon>Acetobacterales</taxon>
        <taxon>Acetobacteraceae</taxon>
        <taxon>Limobrevibacterium</taxon>
    </lineage>
</organism>
<dbReference type="PRINTS" id="PR01217">
    <property type="entry name" value="PRICHEXTENSN"/>
</dbReference>
<accession>A0AA41YKA7</accession>
<dbReference type="SMART" id="SM00240">
    <property type="entry name" value="FHA"/>
    <property type="match status" value="1"/>
</dbReference>
<feature type="compositionally biased region" description="Pro residues" evidence="1">
    <location>
        <begin position="275"/>
        <end position="285"/>
    </location>
</feature>
<dbReference type="Proteomes" id="UP001165679">
    <property type="component" value="Unassembled WGS sequence"/>
</dbReference>
<evidence type="ECO:0000256" key="1">
    <source>
        <dbReference type="SAM" id="MobiDB-lite"/>
    </source>
</evidence>
<keyword evidence="4" id="KW-1185">Reference proteome</keyword>
<protein>
    <submittedName>
        <fullName evidence="3">Type VI secretion system-associated FHA domain protein TagH</fullName>
    </submittedName>
</protein>
<evidence type="ECO:0000313" key="3">
    <source>
        <dbReference type="EMBL" id="MCW3473906.1"/>
    </source>
</evidence>
<dbReference type="SUPFAM" id="SSF49879">
    <property type="entry name" value="SMAD/FHA domain"/>
    <property type="match status" value="1"/>
</dbReference>
<dbReference type="InterPro" id="IPR000253">
    <property type="entry name" value="FHA_dom"/>
</dbReference>